<dbReference type="InterPro" id="IPR023211">
    <property type="entry name" value="DNA_pol_palm_dom_sf"/>
</dbReference>
<dbReference type="InterPro" id="IPR043502">
    <property type="entry name" value="DNA/RNA_pol_sf"/>
</dbReference>
<reference evidence="10" key="1">
    <citation type="submission" date="2023-07" db="EMBL/GenBank/DDBJ databases">
        <title>Genome content predicts the carbon catabolic preferences of heterotrophic bacteria.</title>
        <authorList>
            <person name="Gralka M."/>
        </authorList>
    </citation>
    <scope>NUCLEOTIDE SEQUENCE</scope>
    <source>
        <strain evidence="10">F2M12</strain>
    </source>
</reference>
<dbReference type="InterPro" id="IPR006172">
    <property type="entry name" value="DNA-dir_DNA_pol_B"/>
</dbReference>
<evidence type="ECO:0000259" key="8">
    <source>
        <dbReference type="Pfam" id="PF00136"/>
    </source>
</evidence>
<dbReference type="NCBIfam" id="NF004421">
    <property type="entry name" value="PRK05762.1-2"/>
    <property type="match status" value="1"/>
</dbReference>
<evidence type="ECO:0000313" key="11">
    <source>
        <dbReference type="Proteomes" id="UP001170717"/>
    </source>
</evidence>
<evidence type="ECO:0000313" key="10">
    <source>
        <dbReference type="EMBL" id="MDO6578515.1"/>
    </source>
</evidence>
<keyword evidence="4 7" id="KW-0239">DNA-directed DNA polymerase</keyword>
<evidence type="ECO:0000256" key="2">
    <source>
        <dbReference type="ARBA" id="ARBA00022679"/>
    </source>
</evidence>
<dbReference type="AlphaFoldDB" id="A0AAW7Z199"/>
<keyword evidence="7" id="KW-0235">DNA replication</keyword>
<dbReference type="Gene3D" id="2.40.50.590">
    <property type="match status" value="1"/>
</dbReference>
<feature type="domain" description="DNA-directed DNA polymerase family B multifunctional" evidence="8">
    <location>
        <begin position="383"/>
        <end position="768"/>
    </location>
</feature>
<dbReference type="GO" id="GO:0003887">
    <property type="term" value="F:DNA-directed DNA polymerase activity"/>
    <property type="evidence" value="ECO:0007669"/>
    <property type="project" value="UniProtKB-KW"/>
</dbReference>
<dbReference type="SUPFAM" id="SSF53098">
    <property type="entry name" value="Ribonuclease H-like"/>
    <property type="match status" value="1"/>
</dbReference>
<dbReference type="PROSITE" id="PS00116">
    <property type="entry name" value="DNA_POLYMERASE_B"/>
    <property type="match status" value="1"/>
</dbReference>
<dbReference type="InterPro" id="IPR012337">
    <property type="entry name" value="RNaseH-like_sf"/>
</dbReference>
<dbReference type="PRINTS" id="PR00106">
    <property type="entry name" value="DNAPOLB"/>
</dbReference>
<dbReference type="RefSeq" id="WP_082604814.1">
    <property type="nucleotide sequence ID" value="NZ_CAXIBE010000039.1"/>
</dbReference>
<dbReference type="GeneID" id="83259531"/>
<dbReference type="PANTHER" id="PTHR10322:SF23">
    <property type="entry name" value="DNA POLYMERASE DELTA CATALYTIC SUBUNIT"/>
    <property type="match status" value="1"/>
</dbReference>
<comment type="similarity">
    <text evidence="1 7">Belongs to the DNA polymerase type-B family.</text>
</comment>
<comment type="caution">
    <text evidence="10">The sequence shown here is derived from an EMBL/GenBank/DDBJ whole genome shotgun (WGS) entry which is preliminary data.</text>
</comment>
<dbReference type="Pfam" id="PF03104">
    <property type="entry name" value="DNA_pol_B_exo1"/>
    <property type="match status" value="1"/>
</dbReference>
<dbReference type="InterPro" id="IPR006133">
    <property type="entry name" value="DNA-dir_DNA_pol_B_exonuc"/>
</dbReference>
<dbReference type="CDD" id="cd05537">
    <property type="entry name" value="POLBc_Pol_II"/>
    <property type="match status" value="1"/>
</dbReference>
<dbReference type="Gene3D" id="1.10.132.60">
    <property type="entry name" value="DNA polymerase family B, C-terminal domain"/>
    <property type="match status" value="1"/>
</dbReference>
<dbReference type="Gene3D" id="3.90.1600.10">
    <property type="entry name" value="Palm domain of DNA polymerase"/>
    <property type="match status" value="2"/>
</dbReference>
<comment type="catalytic activity">
    <reaction evidence="6 7">
        <text>DNA(n) + a 2'-deoxyribonucleoside 5'-triphosphate = DNA(n+1) + diphosphate</text>
        <dbReference type="Rhea" id="RHEA:22508"/>
        <dbReference type="Rhea" id="RHEA-COMP:17339"/>
        <dbReference type="Rhea" id="RHEA-COMP:17340"/>
        <dbReference type="ChEBI" id="CHEBI:33019"/>
        <dbReference type="ChEBI" id="CHEBI:61560"/>
        <dbReference type="ChEBI" id="CHEBI:173112"/>
        <dbReference type="EC" id="2.7.7.7"/>
    </reaction>
</comment>
<evidence type="ECO:0000256" key="3">
    <source>
        <dbReference type="ARBA" id="ARBA00022695"/>
    </source>
</evidence>
<evidence type="ECO:0000256" key="4">
    <source>
        <dbReference type="ARBA" id="ARBA00022932"/>
    </source>
</evidence>
<dbReference type="InterPro" id="IPR017964">
    <property type="entry name" value="DNA-dir_DNA_pol_B_CS"/>
</dbReference>
<dbReference type="Gene3D" id="3.30.420.10">
    <property type="entry name" value="Ribonuclease H-like superfamily/Ribonuclease H"/>
    <property type="match status" value="1"/>
</dbReference>
<dbReference type="InterPro" id="IPR050240">
    <property type="entry name" value="DNA_pol_type-B"/>
</dbReference>
<protein>
    <recommendedName>
        <fullName evidence="7">DNA polymerase</fullName>
        <ecNumber evidence="7">2.7.7.7</ecNumber>
    </recommendedName>
</protein>
<evidence type="ECO:0000256" key="5">
    <source>
        <dbReference type="ARBA" id="ARBA00023125"/>
    </source>
</evidence>
<sequence length="789" mass="89201">MIRKGYILSKHTHVKHANSKHKGACVEVWVSTDDGPVCLQSAMQKPSCFVATENTKNILEKAKREGIEVEVSSDSFFTLEQVEVDTLKTTSDSYMHQLRQLAKSLHITLYEADIRLADRYLMERFIYGSLEFVAPDENATLIPDARIRPAIYTPNLYSISIDIECDENENLFSIALASSDVNEVMLVSASTHPKTLDVPDTFSLSLFSTESALLTAFAKRIRDIDPDVILGWNVKQFDMAVLARRAKKQGVKFTIGREKREAFVRDWDGQTIVDIPGRSIVDGIEALKTMTYQFDSFSLDNVAQQLLGDKKLIQSEDKLAAIKALYYEDPSSLASYNHKDCVLVNEIAAKTRFIEFLILRGTLTGLDLGRPGGSVAAFLNVYLPKLHRQGYISGVRPEHGGLASPGGYVMNSQPGLYSDVLVLDFKSLYPSIIRTFKIDPMGLAEGLKDPSSAIEGFKGAMFSRDNHFLPDIIDNLWRQRDEAKKQNDAPRSQAIKILMNSFYGVLGSGGCPFYDPRLASSITLRGHEIMQTTAKWIEEAGFSVIYGDTDSTFVHVNNNTSLGTPNETGQSLANTINHKWQRKLREDYDIDCHLDIEFETHFETFFMPTIRGSALGSKKRYAGLKQTGDKKELVFKGLENVRSDWTELAKYFQYELYRRVFEKAPVSDFIKQTVDNIRHGKEDARLVYAKRLRKPLSDYIKSLPPHVKAARLADDINRKTGQRLRYQHNTTIRYVMTVQGPQTTEHQMAPLDYDHYIEKQIMPIADSILPLINLSFSELTNEQLSLFPN</sequence>
<dbReference type="Pfam" id="PF00136">
    <property type="entry name" value="DNA_pol_B"/>
    <property type="match status" value="1"/>
</dbReference>
<dbReference type="Proteomes" id="UP001170717">
    <property type="component" value="Unassembled WGS sequence"/>
</dbReference>
<dbReference type="FunFam" id="3.90.1600.10:FF:000030">
    <property type="entry name" value="DNA polymerase II"/>
    <property type="match status" value="1"/>
</dbReference>
<dbReference type="InterPro" id="IPR006134">
    <property type="entry name" value="DNA-dir_DNA_pol_B_multi_dom"/>
</dbReference>
<dbReference type="PANTHER" id="PTHR10322">
    <property type="entry name" value="DNA POLYMERASE CATALYTIC SUBUNIT"/>
    <property type="match status" value="1"/>
</dbReference>
<dbReference type="Gene3D" id="1.10.287.690">
    <property type="entry name" value="Helix hairpin bin"/>
    <property type="match status" value="1"/>
</dbReference>
<dbReference type="GO" id="GO:0003677">
    <property type="term" value="F:DNA binding"/>
    <property type="evidence" value="ECO:0007669"/>
    <property type="project" value="UniProtKB-KW"/>
</dbReference>
<proteinExistence type="inferred from homology"/>
<dbReference type="EC" id="2.7.7.7" evidence="7"/>
<dbReference type="SUPFAM" id="SSF56672">
    <property type="entry name" value="DNA/RNA polymerases"/>
    <property type="match status" value="1"/>
</dbReference>
<dbReference type="GO" id="GO:0009432">
    <property type="term" value="P:SOS response"/>
    <property type="evidence" value="ECO:0007669"/>
    <property type="project" value="TreeGrafter"/>
</dbReference>
<gene>
    <name evidence="10" type="ORF">Q4527_14020</name>
</gene>
<evidence type="ECO:0000256" key="1">
    <source>
        <dbReference type="ARBA" id="ARBA00005755"/>
    </source>
</evidence>
<keyword evidence="3 7" id="KW-0548">Nucleotidyltransferase</keyword>
<dbReference type="GO" id="GO:0045004">
    <property type="term" value="P:DNA replication proofreading"/>
    <property type="evidence" value="ECO:0007669"/>
    <property type="project" value="TreeGrafter"/>
</dbReference>
<organism evidence="10 11">
    <name type="scientific">Alteromonas stellipolaris</name>
    <dbReference type="NCBI Taxonomy" id="233316"/>
    <lineage>
        <taxon>Bacteria</taxon>
        <taxon>Pseudomonadati</taxon>
        <taxon>Pseudomonadota</taxon>
        <taxon>Gammaproteobacteria</taxon>
        <taxon>Alteromonadales</taxon>
        <taxon>Alteromonadaceae</taxon>
        <taxon>Alteromonas/Salinimonas group</taxon>
        <taxon>Alteromonas</taxon>
    </lineage>
</organism>
<evidence type="ECO:0000256" key="7">
    <source>
        <dbReference type="RuleBase" id="RU000442"/>
    </source>
</evidence>
<feature type="domain" description="DNA-directed DNA polymerase family B exonuclease" evidence="9">
    <location>
        <begin position="154"/>
        <end position="302"/>
    </location>
</feature>
<dbReference type="Gene3D" id="6.10.140.1130">
    <property type="match status" value="1"/>
</dbReference>
<keyword evidence="5 7" id="KW-0238">DNA-binding</keyword>
<dbReference type="GO" id="GO:0000166">
    <property type="term" value="F:nucleotide binding"/>
    <property type="evidence" value="ECO:0007669"/>
    <property type="project" value="InterPro"/>
</dbReference>
<dbReference type="InterPro" id="IPR036397">
    <property type="entry name" value="RNaseH_sf"/>
</dbReference>
<evidence type="ECO:0000256" key="6">
    <source>
        <dbReference type="ARBA" id="ARBA00049244"/>
    </source>
</evidence>
<dbReference type="SMART" id="SM00486">
    <property type="entry name" value="POLBc"/>
    <property type="match status" value="1"/>
</dbReference>
<dbReference type="GO" id="GO:0008296">
    <property type="term" value="F:3'-5'-DNA exonuclease activity"/>
    <property type="evidence" value="ECO:0007669"/>
    <property type="project" value="TreeGrafter"/>
</dbReference>
<accession>A0AAW7Z199</accession>
<evidence type="ECO:0000259" key="9">
    <source>
        <dbReference type="Pfam" id="PF03104"/>
    </source>
</evidence>
<dbReference type="EMBL" id="JAUOQI010000010">
    <property type="protein sequence ID" value="MDO6578515.1"/>
    <property type="molecule type" value="Genomic_DNA"/>
</dbReference>
<name>A0AAW7Z199_9ALTE</name>
<keyword evidence="2 7" id="KW-0808">Transferase</keyword>
<dbReference type="InterPro" id="IPR042087">
    <property type="entry name" value="DNA_pol_B_thumb"/>
</dbReference>